<keyword evidence="3" id="KW-1185">Reference proteome</keyword>
<gene>
    <name evidence="2" type="ORF">G4D63_06660</name>
</gene>
<feature type="transmembrane region" description="Helical" evidence="1">
    <location>
        <begin position="41"/>
        <end position="59"/>
    </location>
</feature>
<proteinExistence type="predicted"/>
<sequence>MGFILIAITIILFYIIDKVILRKFNTPKRGWKWYKHDHRGFAILFYVIMIPIILIPFVFPESNLFLVFPFAGALINILFSIEKFIFKRETKLFINYLFDAIFWFVLGVMAYFFLI</sequence>
<protein>
    <submittedName>
        <fullName evidence="2">DUF4181 domain-containing protein</fullName>
    </submittedName>
</protein>
<dbReference type="EMBL" id="JAAIWM010000002">
    <property type="protein sequence ID" value="NEY71423.1"/>
    <property type="molecule type" value="Genomic_DNA"/>
</dbReference>
<evidence type="ECO:0000313" key="2">
    <source>
        <dbReference type="EMBL" id="NEY71423.1"/>
    </source>
</evidence>
<feature type="transmembrane region" description="Helical" evidence="1">
    <location>
        <begin position="93"/>
        <end position="114"/>
    </location>
</feature>
<accession>A0A6M0Q598</accession>
<dbReference type="Proteomes" id="UP000481043">
    <property type="component" value="Unassembled WGS sequence"/>
</dbReference>
<feature type="transmembrane region" description="Helical" evidence="1">
    <location>
        <begin position="65"/>
        <end position="81"/>
    </location>
</feature>
<feature type="transmembrane region" description="Helical" evidence="1">
    <location>
        <begin position="6"/>
        <end position="21"/>
    </location>
</feature>
<comment type="caution">
    <text evidence="2">The sequence shown here is derived from an EMBL/GenBank/DDBJ whole genome shotgun (WGS) entry which is preliminary data.</text>
</comment>
<dbReference type="Pfam" id="PF13789">
    <property type="entry name" value="DUF4181"/>
    <property type="match status" value="1"/>
</dbReference>
<keyword evidence="1" id="KW-0472">Membrane</keyword>
<dbReference type="RefSeq" id="WP_163178879.1">
    <property type="nucleotide sequence ID" value="NZ_JAAIWM010000002.1"/>
</dbReference>
<evidence type="ECO:0000256" key="1">
    <source>
        <dbReference type="SAM" id="Phobius"/>
    </source>
</evidence>
<evidence type="ECO:0000313" key="3">
    <source>
        <dbReference type="Proteomes" id="UP000481043"/>
    </source>
</evidence>
<name>A0A6M0Q598_9BACI</name>
<dbReference type="InterPro" id="IPR025441">
    <property type="entry name" value="DUF4181"/>
</dbReference>
<organism evidence="2 3">
    <name type="scientific">Bacillus mesophilus</name>
    <dbReference type="NCBI Taxonomy" id="1808955"/>
    <lineage>
        <taxon>Bacteria</taxon>
        <taxon>Bacillati</taxon>
        <taxon>Bacillota</taxon>
        <taxon>Bacilli</taxon>
        <taxon>Bacillales</taxon>
        <taxon>Bacillaceae</taxon>
        <taxon>Bacillus</taxon>
    </lineage>
</organism>
<keyword evidence="1" id="KW-1133">Transmembrane helix</keyword>
<dbReference type="AlphaFoldDB" id="A0A6M0Q598"/>
<reference evidence="2 3" key="1">
    <citation type="submission" date="2020-02" db="EMBL/GenBank/DDBJ databases">
        <title>Bacillus aquiflavi sp. nov., isolated from yellow water of strong flavor Chinese baijiu in Yibin region of China.</title>
        <authorList>
            <person name="Xie J."/>
        </authorList>
    </citation>
    <scope>NUCLEOTIDE SEQUENCE [LARGE SCALE GENOMIC DNA]</scope>
    <source>
        <strain evidence="2 3">SA4</strain>
    </source>
</reference>
<keyword evidence="1" id="KW-0812">Transmembrane</keyword>